<dbReference type="PRINTS" id="PR01438">
    <property type="entry name" value="UNVRSLSTRESS"/>
</dbReference>
<dbReference type="SUPFAM" id="SSF52402">
    <property type="entry name" value="Adenine nucleotide alpha hydrolases-like"/>
    <property type="match status" value="1"/>
</dbReference>
<dbReference type="Proteomes" id="UP000199199">
    <property type="component" value="Unassembled WGS sequence"/>
</dbReference>
<dbReference type="RefSeq" id="WP_092905161.1">
    <property type="nucleotide sequence ID" value="NZ_FOZS01000002.1"/>
</dbReference>
<sequence length="234" mass="25304">MYQNVLIPTDGSDGTRRAIEHGLAIANRFGGRVHALSIVPEGPFGTMTSGEVTVGAERAVQYVEREAERVGVPITTAIERGVPHERVLAYAEENDVDVIVMGTQGRTGLDRFLVGSVTERIVRMAEPPVVTLRMTDDVELEDPTEAIRIARRSLEERSGDEPTPADQSEAGGNVESTDEPNQTDEPDPTDEPTAFEDPYRTSGAWVVPLETDDGPVDVHVDAVTGAVRTTAARE</sequence>
<gene>
    <name evidence="4" type="ORF">SAMN04488556_2747</name>
</gene>
<dbReference type="PANTHER" id="PTHR46268">
    <property type="entry name" value="STRESS RESPONSE PROTEIN NHAX"/>
    <property type="match status" value="1"/>
</dbReference>
<dbReference type="CDD" id="cd00293">
    <property type="entry name" value="USP-like"/>
    <property type="match status" value="1"/>
</dbReference>
<dbReference type="PANTHER" id="PTHR46268:SF6">
    <property type="entry name" value="UNIVERSAL STRESS PROTEIN UP12"/>
    <property type="match status" value="1"/>
</dbReference>
<dbReference type="AlphaFoldDB" id="A0A1I6SKF7"/>
<accession>A0A1I6SKF7</accession>
<evidence type="ECO:0000256" key="1">
    <source>
        <dbReference type="ARBA" id="ARBA00008791"/>
    </source>
</evidence>
<feature type="region of interest" description="Disordered" evidence="2">
    <location>
        <begin position="151"/>
        <end position="217"/>
    </location>
</feature>
<reference evidence="5" key="1">
    <citation type="submission" date="2016-10" db="EMBL/GenBank/DDBJ databases">
        <authorList>
            <person name="Varghese N."/>
            <person name="Submissions S."/>
        </authorList>
    </citation>
    <scope>NUCLEOTIDE SEQUENCE [LARGE SCALE GENOMIC DNA]</scope>
    <source>
        <strain evidence="5">DSM 22427</strain>
    </source>
</reference>
<name>A0A1I6SKF7_9EURY</name>
<keyword evidence="5" id="KW-1185">Reference proteome</keyword>
<evidence type="ECO:0000256" key="2">
    <source>
        <dbReference type="SAM" id="MobiDB-lite"/>
    </source>
</evidence>
<comment type="similarity">
    <text evidence="1">Belongs to the universal stress protein A family.</text>
</comment>
<organism evidence="4 5">
    <name type="scientific">Halostagnicola kamekurae</name>
    <dbReference type="NCBI Taxonomy" id="619731"/>
    <lineage>
        <taxon>Archaea</taxon>
        <taxon>Methanobacteriati</taxon>
        <taxon>Methanobacteriota</taxon>
        <taxon>Stenosarchaea group</taxon>
        <taxon>Halobacteria</taxon>
        <taxon>Halobacteriales</taxon>
        <taxon>Natrialbaceae</taxon>
        <taxon>Halostagnicola</taxon>
    </lineage>
</organism>
<protein>
    <submittedName>
        <fullName evidence="4">Nucleotide-binding universal stress protein, UspA family</fullName>
    </submittedName>
</protein>
<dbReference type="Gene3D" id="3.40.50.620">
    <property type="entry name" value="HUPs"/>
    <property type="match status" value="1"/>
</dbReference>
<feature type="compositionally biased region" description="Acidic residues" evidence="2">
    <location>
        <begin position="176"/>
        <end position="194"/>
    </location>
</feature>
<feature type="domain" description="UspA" evidence="3">
    <location>
        <begin position="1"/>
        <end position="132"/>
    </location>
</feature>
<dbReference type="InterPro" id="IPR006015">
    <property type="entry name" value="Universal_stress_UspA"/>
</dbReference>
<evidence type="ECO:0000313" key="5">
    <source>
        <dbReference type="Proteomes" id="UP000199199"/>
    </source>
</evidence>
<dbReference type="EMBL" id="FOZS01000002">
    <property type="protein sequence ID" value="SFS77421.1"/>
    <property type="molecule type" value="Genomic_DNA"/>
</dbReference>
<dbReference type="Pfam" id="PF00582">
    <property type="entry name" value="Usp"/>
    <property type="match status" value="1"/>
</dbReference>
<proteinExistence type="inferred from homology"/>
<dbReference type="OrthoDB" id="105697at2157"/>
<dbReference type="InterPro" id="IPR006016">
    <property type="entry name" value="UspA"/>
</dbReference>
<dbReference type="InterPro" id="IPR014729">
    <property type="entry name" value="Rossmann-like_a/b/a_fold"/>
</dbReference>
<evidence type="ECO:0000313" key="4">
    <source>
        <dbReference type="EMBL" id="SFS77421.1"/>
    </source>
</evidence>
<evidence type="ECO:0000259" key="3">
    <source>
        <dbReference type="Pfam" id="PF00582"/>
    </source>
</evidence>